<gene>
    <name evidence="2" type="ORF">EDC62_1764</name>
</gene>
<proteinExistence type="predicted"/>
<dbReference type="AlphaFoldDB" id="A0A3N4U8B2"/>
<evidence type="ECO:0000259" key="1">
    <source>
        <dbReference type="Pfam" id="PF22308"/>
    </source>
</evidence>
<evidence type="ECO:0000313" key="2">
    <source>
        <dbReference type="EMBL" id="RPE66692.1"/>
    </source>
</evidence>
<organism evidence="2 3">
    <name type="scientific">Tibeticola sediminis</name>
    <dbReference type="NCBI Taxonomy" id="1917811"/>
    <lineage>
        <taxon>Bacteria</taxon>
        <taxon>Pseudomonadati</taxon>
        <taxon>Pseudomonadota</taxon>
        <taxon>Betaproteobacteria</taxon>
        <taxon>Burkholderiales</taxon>
        <taxon>Comamonadaceae</taxon>
        <taxon>Tibeticola</taxon>
    </lineage>
</organism>
<name>A0A3N4U8B2_9BURK</name>
<dbReference type="RefSeq" id="WP_124222762.1">
    <property type="nucleotide sequence ID" value="NZ_RKQL01000004.1"/>
</dbReference>
<dbReference type="Proteomes" id="UP000272193">
    <property type="component" value="Unassembled WGS sequence"/>
</dbReference>
<keyword evidence="3" id="KW-1185">Reference proteome</keyword>
<dbReference type="OrthoDB" id="6115415at2"/>
<dbReference type="InterPro" id="IPR054242">
    <property type="entry name" value="DUF6969"/>
</dbReference>
<accession>A0A3N4U8B2</accession>
<dbReference type="Pfam" id="PF22308">
    <property type="entry name" value="DUF6969"/>
    <property type="match status" value="1"/>
</dbReference>
<evidence type="ECO:0000313" key="3">
    <source>
        <dbReference type="Proteomes" id="UP000272193"/>
    </source>
</evidence>
<protein>
    <recommendedName>
        <fullName evidence="1">DUF6969 domain-containing protein</fullName>
    </recommendedName>
</protein>
<feature type="domain" description="DUF6969" evidence="1">
    <location>
        <begin position="15"/>
        <end position="203"/>
    </location>
</feature>
<sequence>MRTEEINNLRERRLAAAETVAALQLHYARAGRGLAEVALAGARTLEPLRHYPARDVVDPARGTRFYYHAHTSRRYPAEEHGHFHLFVYPSGQPSGPDFFHLAGLSLDARGMPLRWFTTNRWVTGERWHSADALLDALPRFAIETRGRLAPLARWLTAMVQLYAPQIRALILRRDARIARKLSQTPGEALFEDRRLDVVSECRVSLPQTLAQIAG</sequence>
<reference evidence="2 3" key="1">
    <citation type="submission" date="2018-11" db="EMBL/GenBank/DDBJ databases">
        <title>Genomic Encyclopedia of Type Strains, Phase IV (KMG-IV): sequencing the most valuable type-strain genomes for metagenomic binning, comparative biology and taxonomic classification.</title>
        <authorList>
            <person name="Goeker M."/>
        </authorList>
    </citation>
    <scope>NUCLEOTIDE SEQUENCE [LARGE SCALE GENOMIC DNA]</scope>
    <source>
        <strain evidence="2 3">DSM 101684</strain>
    </source>
</reference>
<dbReference type="EMBL" id="RKQL01000004">
    <property type="protein sequence ID" value="RPE66692.1"/>
    <property type="molecule type" value="Genomic_DNA"/>
</dbReference>
<comment type="caution">
    <text evidence="2">The sequence shown here is derived from an EMBL/GenBank/DDBJ whole genome shotgun (WGS) entry which is preliminary data.</text>
</comment>